<dbReference type="EMBL" id="CP144695">
    <property type="protein sequence ID" value="WVZ05757.1"/>
    <property type="molecule type" value="Genomic_DNA"/>
</dbReference>
<dbReference type="Proteomes" id="UP001374535">
    <property type="component" value="Chromosome 6"/>
</dbReference>
<evidence type="ECO:0000313" key="1">
    <source>
        <dbReference type="EMBL" id="WVZ05757.1"/>
    </source>
</evidence>
<evidence type="ECO:0000313" key="2">
    <source>
        <dbReference type="Proteomes" id="UP001374535"/>
    </source>
</evidence>
<proteinExistence type="predicted"/>
<name>A0AAQ3N9V8_VIGMU</name>
<gene>
    <name evidence="1" type="ORF">V8G54_019103</name>
</gene>
<sequence>MELITGKKVLDTSLPEEMVHLISWFGRTANNTKNIVTNKSLNLDNENMESVYKVVELAARMPKQRITCIIDLHPGWNLKGSLDPEVRCLLKRRGWWYTYAFPLTEATVPSPSLHTFPFGELGHELGMVGNGGGRENDGNMVL</sequence>
<accession>A0AAQ3N9V8</accession>
<keyword evidence="2" id="KW-1185">Reference proteome</keyword>
<organism evidence="1 2">
    <name type="scientific">Vigna mungo</name>
    <name type="common">Black gram</name>
    <name type="synonym">Phaseolus mungo</name>
    <dbReference type="NCBI Taxonomy" id="3915"/>
    <lineage>
        <taxon>Eukaryota</taxon>
        <taxon>Viridiplantae</taxon>
        <taxon>Streptophyta</taxon>
        <taxon>Embryophyta</taxon>
        <taxon>Tracheophyta</taxon>
        <taxon>Spermatophyta</taxon>
        <taxon>Magnoliopsida</taxon>
        <taxon>eudicotyledons</taxon>
        <taxon>Gunneridae</taxon>
        <taxon>Pentapetalae</taxon>
        <taxon>rosids</taxon>
        <taxon>fabids</taxon>
        <taxon>Fabales</taxon>
        <taxon>Fabaceae</taxon>
        <taxon>Papilionoideae</taxon>
        <taxon>50 kb inversion clade</taxon>
        <taxon>NPAAA clade</taxon>
        <taxon>indigoferoid/millettioid clade</taxon>
        <taxon>Phaseoleae</taxon>
        <taxon>Vigna</taxon>
    </lineage>
</organism>
<dbReference type="AlphaFoldDB" id="A0AAQ3N9V8"/>
<protein>
    <submittedName>
        <fullName evidence="1">Uncharacterized protein</fullName>
    </submittedName>
</protein>
<reference evidence="1 2" key="1">
    <citation type="journal article" date="2023" name="Life. Sci Alliance">
        <title>Evolutionary insights into 3D genome organization and epigenetic landscape of Vigna mungo.</title>
        <authorList>
            <person name="Junaid A."/>
            <person name="Singh B."/>
            <person name="Bhatia S."/>
        </authorList>
    </citation>
    <scope>NUCLEOTIDE SEQUENCE [LARGE SCALE GENOMIC DNA]</scope>
    <source>
        <strain evidence="1">Urdbean</strain>
    </source>
</reference>